<organism evidence="8 9">
    <name type="scientific">Ditylenchus dipsaci</name>
    <dbReference type="NCBI Taxonomy" id="166011"/>
    <lineage>
        <taxon>Eukaryota</taxon>
        <taxon>Metazoa</taxon>
        <taxon>Ecdysozoa</taxon>
        <taxon>Nematoda</taxon>
        <taxon>Chromadorea</taxon>
        <taxon>Rhabditida</taxon>
        <taxon>Tylenchina</taxon>
        <taxon>Tylenchomorpha</taxon>
        <taxon>Sphaerularioidea</taxon>
        <taxon>Anguinidae</taxon>
        <taxon>Anguininae</taxon>
        <taxon>Ditylenchus</taxon>
    </lineage>
</organism>
<comment type="subcellular location">
    <subcellularLocation>
        <location evidence="6">Cell projection</location>
        <location evidence="6">Pseudopodium</location>
    </subcellularLocation>
    <subcellularLocation>
        <location evidence="1">Cytoplasm</location>
        <location evidence="1">Cytoskeleton</location>
    </subcellularLocation>
</comment>
<dbReference type="Gene3D" id="2.60.40.10">
    <property type="entry name" value="Immunoglobulins"/>
    <property type="match status" value="1"/>
</dbReference>
<evidence type="ECO:0000256" key="2">
    <source>
        <dbReference type="ARBA" id="ARBA00022490"/>
    </source>
</evidence>
<name>A0A915E367_9BILA</name>
<evidence type="ECO:0000313" key="10">
    <source>
        <dbReference type="WBParaSite" id="jg26477"/>
    </source>
</evidence>
<feature type="domain" description="MSP" evidence="7">
    <location>
        <begin position="1"/>
        <end position="95"/>
    </location>
</feature>
<evidence type="ECO:0000313" key="9">
    <source>
        <dbReference type="WBParaSite" id="jg26472"/>
    </source>
</evidence>
<keyword evidence="2" id="KW-0963">Cytoplasm</keyword>
<dbReference type="Proteomes" id="UP000887574">
    <property type="component" value="Unplaced"/>
</dbReference>
<evidence type="ECO:0000256" key="5">
    <source>
        <dbReference type="ARBA" id="ARBA00037744"/>
    </source>
</evidence>
<dbReference type="PANTHER" id="PTHR22920">
    <property type="entry name" value="MAJOR SPERM PROTEIN"/>
    <property type="match status" value="1"/>
</dbReference>
<keyword evidence="3" id="KW-0206">Cytoskeleton</keyword>
<dbReference type="WBParaSite" id="jg26472">
    <property type="protein sequence ID" value="jg26472"/>
    <property type="gene ID" value="jg26472"/>
</dbReference>
<accession>A0A915E367</accession>
<evidence type="ECO:0000259" key="7">
    <source>
        <dbReference type="PROSITE" id="PS50202"/>
    </source>
</evidence>
<dbReference type="InterPro" id="IPR000535">
    <property type="entry name" value="MSP_dom"/>
</dbReference>
<dbReference type="InterPro" id="IPR013783">
    <property type="entry name" value="Ig-like_fold"/>
</dbReference>
<evidence type="ECO:0000256" key="1">
    <source>
        <dbReference type="ARBA" id="ARBA00004245"/>
    </source>
</evidence>
<comment type="function">
    <text evidence="5">Central component in molecular interactions underlying sperm crawling. Forms an extensive filament system that extends from sperm villipoda, along the leading edge of the pseudopod.</text>
</comment>
<proteinExistence type="predicted"/>
<keyword evidence="8" id="KW-1185">Reference proteome</keyword>
<dbReference type="SUPFAM" id="SSF49354">
    <property type="entry name" value="PapD-like"/>
    <property type="match status" value="1"/>
</dbReference>
<keyword evidence="4" id="KW-0966">Cell projection</keyword>
<evidence type="ECO:0000256" key="4">
    <source>
        <dbReference type="ARBA" id="ARBA00023273"/>
    </source>
</evidence>
<dbReference type="InterPro" id="IPR051155">
    <property type="entry name" value="Nematode_MSP"/>
</dbReference>
<evidence type="ECO:0000256" key="6">
    <source>
        <dbReference type="ARBA" id="ARBA00037818"/>
    </source>
</evidence>
<dbReference type="PANTHER" id="PTHR22920:SF21">
    <property type="entry name" value="MAJOR SPERM PROTEIN"/>
    <property type="match status" value="1"/>
</dbReference>
<dbReference type="GO" id="GO:0005856">
    <property type="term" value="C:cytoskeleton"/>
    <property type="evidence" value="ECO:0007669"/>
    <property type="project" value="UniProtKB-SubCell"/>
</dbReference>
<dbReference type="WBParaSite" id="jg26477">
    <property type="protein sequence ID" value="jg26477"/>
    <property type="gene ID" value="jg26477"/>
</dbReference>
<dbReference type="GO" id="GO:0031143">
    <property type="term" value="C:pseudopodium"/>
    <property type="evidence" value="ECO:0007669"/>
    <property type="project" value="UniProtKB-SubCell"/>
</dbReference>
<dbReference type="PROSITE" id="PS50202">
    <property type="entry name" value="MSP"/>
    <property type="match status" value="1"/>
</dbReference>
<evidence type="ECO:0000256" key="3">
    <source>
        <dbReference type="ARBA" id="ARBA00023212"/>
    </source>
</evidence>
<reference evidence="9 10" key="1">
    <citation type="submission" date="2022-11" db="UniProtKB">
        <authorList>
            <consortium name="WormBaseParasite"/>
        </authorList>
    </citation>
    <scope>IDENTIFICATION</scope>
</reference>
<sequence length="95" mass="10937">MTVDNLSKRNIAFAIKSNAIPRLYCLPPFGIIKPKEKQLVAVSVQKFDVEAVDVSRDRIAFDYVFCPADTQKFSHRLFGGSETRRRKNIFIKYNP</sequence>
<dbReference type="AlphaFoldDB" id="A0A915E367"/>
<protein>
    <submittedName>
        <fullName evidence="9 10">MSP domain-containing protein</fullName>
    </submittedName>
</protein>
<dbReference type="Pfam" id="PF00635">
    <property type="entry name" value="Motile_Sperm"/>
    <property type="match status" value="1"/>
</dbReference>
<evidence type="ECO:0000313" key="8">
    <source>
        <dbReference type="Proteomes" id="UP000887574"/>
    </source>
</evidence>
<dbReference type="InterPro" id="IPR008962">
    <property type="entry name" value="PapD-like_sf"/>
</dbReference>